<name>A0A6P4Y4Q0_BRABE</name>
<dbReference type="GO" id="GO:0051087">
    <property type="term" value="F:protein-folding chaperone binding"/>
    <property type="evidence" value="ECO:0007669"/>
    <property type="project" value="TreeGrafter"/>
</dbReference>
<evidence type="ECO:0000256" key="5">
    <source>
        <dbReference type="SAM" id="Coils"/>
    </source>
</evidence>
<accession>A0A6P4Y4Q0</accession>
<dbReference type="CDD" id="cd23161">
    <property type="entry name" value="Prefoldin_6"/>
    <property type="match status" value="1"/>
</dbReference>
<evidence type="ECO:0000256" key="1">
    <source>
        <dbReference type="ARBA" id="ARBA00008045"/>
    </source>
</evidence>
<evidence type="ECO:0000313" key="8">
    <source>
        <dbReference type="RefSeq" id="XP_019619363.1"/>
    </source>
</evidence>
<keyword evidence="6" id="KW-0472">Membrane</keyword>
<dbReference type="OrthoDB" id="248120at2759"/>
<dbReference type="Pfam" id="PF01920">
    <property type="entry name" value="Prefoldin_2"/>
    <property type="match status" value="1"/>
</dbReference>
<dbReference type="GO" id="GO:0005737">
    <property type="term" value="C:cytoplasm"/>
    <property type="evidence" value="ECO:0007669"/>
    <property type="project" value="TreeGrafter"/>
</dbReference>
<protein>
    <recommendedName>
        <fullName evidence="4">Prefoldin subunit 6</fullName>
    </recommendedName>
</protein>
<gene>
    <name evidence="8" type="primary">LOC109466151</name>
</gene>
<dbReference type="GeneID" id="109466151"/>
<dbReference type="AlphaFoldDB" id="A0A6P4Y4Q0"/>
<dbReference type="Proteomes" id="UP000515135">
    <property type="component" value="Unplaced"/>
</dbReference>
<dbReference type="GO" id="GO:0051082">
    <property type="term" value="F:unfolded protein binding"/>
    <property type="evidence" value="ECO:0007669"/>
    <property type="project" value="InterPro"/>
</dbReference>
<dbReference type="RefSeq" id="XP_019619363.1">
    <property type="nucleotide sequence ID" value="XM_019763804.1"/>
</dbReference>
<dbReference type="InterPro" id="IPR009053">
    <property type="entry name" value="Prefoldin"/>
</dbReference>
<dbReference type="SUPFAM" id="SSF46579">
    <property type="entry name" value="Prefoldin"/>
    <property type="match status" value="1"/>
</dbReference>
<evidence type="ECO:0000313" key="7">
    <source>
        <dbReference type="Proteomes" id="UP000515135"/>
    </source>
</evidence>
<dbReference type="Gene3D" id="1.10.287.370">
    <property type="match status" value="1"/>
</dbReference>
<feature type="coiled-coil region" evidence="5">
    <location>
        <begin position="99"/>
        <end position="140"/>
    </location>
</feature>
<comment type="similarity">
    <text evidence="1">Belongs to the prefoldin subunit beta family.</text>
</comment>
<keyword evidence="2" id="KW-0143">Chaperone</keyword>
<evidence type="ECO:0000256" key="6">
    <source>
        <dbReference type="SAM" id="Phobius"/>
    </source>
</evidence>
<dbReference type="PANTHER" id="PTHR21431">
    <property type="entry name" value="PREFOLDIN SUBUNIT 6"/>
    <property type="match status" value="1"/>
</dbReference>
<evidence type="ECO:0000256" key="4">
    <source>
        <dbReference type="ARBA" id="ARBA00067453"/>
    </source>
</evidence>
<organism evidence="7 8">
    <name type="scientific">Branchiostoma belcheri</name>
    <name type="common">Amphioxus</name>
    <dbReference type="NCBI Taxonomy" id="7741"/>
    <lineage>
        <taxon>Eukaryota</taxon>
        <taxon>Metazoa</taxon>
        <taxon>Chordata</taxon>
        <taxon>Cephalochordata</taxon>
        <taxon>Leptocardii</taxon>
        <taxon>Amphioxiformes</taxon>
        <taxon>Branchiostomatidae</taxon>
        <taxon>Branchiostoma</taxon>
    </lineage>
</organism>
<dbReference type="FunFam" id="1.10.287.370:FF:000003">
    <property type="entry name" value="Prefoldin subunit 6"/>
    <property type="match status" value="1"/>
</dbReference>
<dbReference type="InterPro" id="IPR002777">
    <property type="entry name" value="PFD_beta-like"/>
</dbReference>
<keyword evidence="6" id="KW-1133">Transmembrane helix</keyword>
<proteinExistence type="inferred from homology"/>
<dbReference type="PANTHER" id="PTHR21431:SF0">
    <property type="entry name" value="PREFOLDIN SUBUNIT 6"/>
    <property type="match status" value="1"/>
</dbReference>
<keyword evidence="7" id="KW-1185">Reference proteome</keyword>
<dbReference type="GO" id="GO:0016272">
    <property type="term" value="C:prefoldin complex"/>
    <property type="evidence" value="ECO:0007669"/>
    <property type="project" value="InterPro"/>
</dbReference>
<dbReference type="GO" id="GO:0051131">
    <property type="term" value="P:chaperone-mediated protein complex assembly"/>
    <property type="evidence" value="ECO:0007669"/>
    <property type="project" value="TreeGrafter"/>
</dbReference>
<keyword evidence="6" id="KW-0812">Transmembrane</keyword>
<evidence type="ECO:0000256" key="2">
    <source>
        <dbReference type="ARBA" id="ARBA00023186"/>
    </source>
</evidence>
<feature type="coiled-coil region" evidence="5">
    <location>
        <begin position="18"/>
        <end position="72"/>
    </location>
</feature>
<sequence length="145" mass="16657">MTPVPPWTVPLFIIIITMAAMETMRNQLEKKLKEFQGVQKDLQKTASTRNQLDVQLNENKIVKEELELLETDANVYKLTGPVLVKQDLEEAKANVGKRIEYIEGEIKRQDATIKDFEEKQEKSRKELTVLQQQFQQAQAKATGKA</sequence>
<keyword evidence="5" id="KW-0175">Coiled coil</keyword>
<evidence type="ECO:0000256" key="3">
    <source>
        <dbReference type="ARBA" id="ARBA00064783"/>
    </source>
</evidence>
<feature type="transmembrane region" description="Helical" evidence="6">
    <location>
        <begin position="6"/>
        <end position="24"/>
    </location>
</feature>
<reference evidence="8" key="1">
    <citation type="submission" date="2025-08" db="UniProtKB">
        <authorList>
            <consortium name="RefSeq"/>
        </authorList>
    </citation>
    <scope>IDENTIFICATION</scope>
    <source>
        <tissue evidence="8">Gonad</tissue>
    </source>
</reference>
<comment type="subunit">
    <text evidence="3">Heterohexamer of two PFD-alpha type and four PFD-beta type subunits. Component of the PAQosome complex which is responsible for the biogenesis of several protein complexes and which consists of R2TP complex members RUVBL1, RUVBL2, RPAP3 and PIH1D1, URI complex members PFDN2, PFDN6, PDRG1, UXT and URI1 as well as ASDURF, POLR2E and DNAAF10/WDR92.</text>
</comment>
<dbReference type="KEGG" id="bbel:109466151"/>
<dbReference type="GO" id="GO:0006457">
    <property type="term" value="P:protein folding"/>
    <property type="evidence" value="ECO:0007669"/>
    <property type="project" value="InterPro"/>
</dbReference>